<dbReference type="PANTHER" id="PTHR43459:SF1">
    <property type="entry name" value="EG:BACN32G11.4 PROTEIN"/>
    <property type="match status" value="1"/>
</dbReference>
<dbReference type="Gene3D" id="3.90.226.10">
    <property type="entry name" value="2-enoyl-CoA Hydratase, Chain A, domain 1"/>
    <property type="match status" value="1"/>
</dbReference>
<reference evidence="3 4" key="1">
    <citation type="submission" date="2011-12" db="EMBL/GenBank/DDBJ databases">
        <title>Complete sequence of Mycobacterium rhodesiae NBB3.</title>
        <authorList>
            <consortium name="US DOE Joint Genome Institute"/>
            <person name="Lucas S."/>
            <person name="Han J."/>
            <person name="Lapidus A."/>
            <person name="Cheng J.-F."/>
            <person name="Goodwin L."/>
            <person name="Pitluck S."/>
            <person name="Peters L."/>
            <person name="Mikhailova N."/>
            <person name="Gu W."/>
            <person name="Detter J.C."/>
            <person name="Han C."/>
            <person name="Tapia R."/>
            <person name="Land M."/>
            <person name="Hauser L."/>
            <person name="Kyrpides N."/>
            <person name="Ivanova N."/>
            <person name="Pagani I."/>
            <person name="Mattes T."/>
            <person name="Holmes A."/>
            <person name="Rutledge P."/>
            <person name="Paulsen I."/>
            <person name="Coleman N."/>
            <person name="Woyke T."/>
        </authorList>
    </citation>
    <scope>NUCLEOTIDE SEQUENCE [LARGE SCALE GENOMIC DNA]</scope>
    <source>
        <strain evidence="3 4">NBB3</strain>
    </source>
</reference>
<dbReference type="PATRIC" id="fig|710685.3.peg.6211"/>
<feature type="region of interest" description="Disordered" evidence="2">
    <location>
        <begin position="100"/>
        <end position="121"/>
    </location>
</feature>
<dbReference type="Pfam" id="PF00378">
    <property type="entry name" value="ECH_1"/>
    <property type="match status" value="1"/>
</dbReference>
<dbReference type="InterPro" id="IPR014748">
    <property type="entry name" value="Enoyl-CoA_hydra_C"/>
</dbReference>
<evidence type="ECO:0000256" key="2">
    <source>
        <dbReference type="SAM" id="MobiDB-lite"/>
    </source>
</evidence>
<comment type="similarity">
    <text evidence="1">Belongs to the enoyl-CoA hydratase/isomerase family.</text>
</comment>
<dbReference type="Gene3D" id="1.10.12.10">
    <property type="entry name" value="Lyase 2-enoyl-coa Hydratase, Chain A, domain 2"/>
    <property type="match status" value="1"/>
</dbReference>
<proteinExistence type="inferred from homology"/>
<evidence type="ECO:0000256" key="1">
    <source>
        <dbReference type="ARBA" id="ARBA00005254"/>
    </source>
</evidence>
<dbReference type="AlphaFoldDB" id="G8RTT3"/>
<dbReference type="InterPro" id="IPR001753">
    <property type="entry name" value="Enoyl-CoA_hydra/iso"/>
</dbReference>
<protein>
    <submittedName>
        <fullName evidence="3">Enoyl-CoA hydratase/carnithine racemase</fullName>
    </submittedName>
</protein>
<dbReference type="HOGENOM" id="CLU_009834_7_2_11"/>
<feature type="compositionally biased region" description="Basic and acidic residues" evidence="2">
    <location>
        <begin position="105"/>
        <end position="121"/>
    </location>
</feature>
<dbReference type="CDD" id="cd06558">
    <property type="entry name" value="crotonase-like"/>
    <property type="match status" value="1"/>
</dbReference>
<dbReference type="Proteomes" id="UP000005442">
    <property type="component" value="Chromosome"/>
</dbReference>
<dbReference type="STRING" id="710685.MycrhN_6186"/>
<keyword evidence="4" id="KW-1185">Reference proteome</keyword>
<accession>G8RTT3</accession>
<dbReference type="GO" id="GO:0003824">
    <property type="term" value="F:catalytic activity"/>
    <property type="evidence" value="ECO:0007669"/>
    <property type="project" value="UniProtKB-ARBA"/>
</dbReference>
<organism evidence="3 4">
    <name type="scientific">Mycolicibacterium rhodesiae (strain NBB3)</name>
    <name type="common">Mycobacterium rhodesiae</name>
    <dbReference type="NCBI Taxonomy" id="710685"/>
    <lineage>
        <taxon>Bacteria</taxon>
        <taxon>Bacillati</taxon>
        <taxon>Actinomycetota</taxon>
        <taxon>Actinomycetes</taxon>
        <taxon>Mycobacteriales</taxon>
        <taxon>Mycobacteriaceae</taxon>
        <taxon>Mycolicibacterium</taxon>
    </lineage>
</organism>
<dbReference type="EMBL" id="CP003169">
    <property type="protein sequence ID" value="AEV76646.1"/>
    <property type="molecule type" value="Genomic_DNA"/>
</dbReference>
<dbReference type="PANTHER" id="PTHR43459">
    <property type="entry name" value="ENOYL-COA HYDRATASE"/>
    <property type="match status" value="1"/>
</dbReference>
<evidence type="ECO:0000313" key="4">
    <source>
        <dbReference type="Proteomes" id="UP000005442"/>
    </source>
</evidence>
<name>G8RTT3_MYCRN</name>
<dbReference type="KEGG" id="mrh:MycrhN_6186"/>
<dbReference type="eggNOG" id="COG1024">
    <property type="taxonomic scope" value="Bacteria"/>
</dbReference>
<sequence length="305" mass="32509">MHLLLVARIVVGSKWKLRYPKSGNAVNAGMAAMNDEASGIDSSVGDDGVQRITINRAESANSLSPLARNALAEAFQHASDDPSVRAVLLGAAGTRHFCAGAGLGPRRDESDRQPLSDKRPGDIARMLQQGWQRLVGSILDCDKPVVTAVKGIAVGAGSSLVLASDLVVMSTEATLVEAFVHRGILPDSGAIHLLTRIVGLRKAAELLMLGEPVDAATCEHLGLVNRLVEPNRVEAVAEELAQRLASGPTVMLSLTKRLLAVSSESGRDRAFEQEAWAAEVVSHTADLQEGLRSFAERREPRFQGF</sequence>
<dbReference type="SUPFAM" id="SSF52096">
    <property type="entry name" value="ClpP/crotonase"/>
    <property type="match status" value="1"/>
</dbReference>
<evidence type="ECO:0000313" key="3">
    <source>
        <dbReference type="EMBL" id="AEV76646.1"/>
    </source>
</evidence>
<gene>
    <name evidence="3" type="ordered locus">MycrhN_6186</name>
</gene>
<dbReference type="InterPro" id="IPR029045">
    <property type="entry name" value="ClpP/crotonase-like_dom_sf"/>
</dbReference>